<dbReference type="HOGENOM" id="CLU_2559195_0_0_1"/>
<keyword evidence="2" id="KW-1185">Reference proteome</keyword>
<dbReference type="InParanoid" id="A0A0C3IBI7"/>
<dbReference type="AlphaFoldDB" id="A0A0C3IBI7"/>
<reference evidence="2" key="2">
    <citation type="submission" date="2015-01" db="EMBL/GenBank/DDBJ databases">
        <title>Evolutionary Origins and Diversification of the Mycorrhizal Mutualists.</title>
        <authorList>
            <consortium name="DOE Joint Genome Institute"/>
            <consortium name="Mycorrhizal Genomics Consortium"/>
            <person name="Kohler A."/>
            <person name="Kuo A."/>
            <person name="Nagy L.G."/>
            <person name="Floudas D."/>
            <person name="Copeland A."/>
            <person name="Barry K.W."/>
            <person name="Cichocki N."/>
            <person name="Veneault-Fourrey C."/>
            <person name="LaButti K."/>
            <person name="Lindquist E.A."/>
            <person name="Lipzen A."/>
            <person name="Lundell T."/>
            <person name="Morin E."/>
            <person name="Murat C."/>
            <person name="Riley R."/>
            <person name="Ohm R."/>
            <person name="Sun H."/>
            <person name="Tunlid A."/>
            <person name="Henrissat B."/>
            <person name="Grigoriev I.V."/>
            <person name="Hibbett D.S."/>
            <person name="Martin F."/>
        </authorList>
    </citation>
    <scope>NUCLEOTIDE SEQUENCE [LARGE SCALE GENOMIC DNA]</scope>
    <source>
        <strain evidence="2">Marx 270</strain>
    </source>
</reference>
<protein>
    <submittedName>
        <fullName evidence="1">Uncharacterized protein</fullName>
    </submittedName>
</protein>
<proteinExistence type="predicted"/>
<accession>A0A0C3IBI7</accession>
<dbReference type="Proteomes" id="UP000054217">
    <property type="component" value="Unassembled WGS sequence"/>
</dbReference>
<dbReference type="EMBL" id="KN832098">
    <property type="protein sequence ID" value="KIN94417.1"/>
    <property type="molecule type" value="Genomic_DNA"/>
</dbReference>
<evidence type="ECO:0000313" key="1">
    <source>
        <dbReference type="EMBL" id="KIN94417.1"/>
    </source>
</evidence>
<sequence length="82" mass="9710">MTKPSRARNKLLSPYQDVPEPWAIAAPSKERRTHHDRLTLKGYWHALRFTWAASRPIELWKSPKFKLTIYFLQISFSSVQLN</sequence>
<organism evidence="1 2">
    <name type="scientific">Pisolithus tinctorius Marx 270</name>
    <dbReference type="NCBI Taxonomy" id="870435"/>
    <lineage>
        <taxon>Eukaryota</taxon>
        <taxon>Fungi</taxon>
        <taxon>Dikarya</taxon>
        <taxon>Basidiomycota</taxon>
        <taxon>Agaricomycotina</taxon>
        <taxon>Agaricomycetes</taxon>
        <taxon>Agaricomycetidae</taxon>
        <taxon>Boletales</taxon>
        <taxon>Sclerodermatineae</taxon>
        <taxon>Pisolithaceae</taxon>
        <taxon>Pisolithus</taxon>
    </lineage>
</organism>
<gene>
    <name evidence="1" type="ORF">M404DRAFT_1008330</name>
</gene>
<evidence type="ECO:0000313" key="2">
    <source>
        <dbReference type="Proteomes" id="UP000054217"/>
    </source>
</evidence>
<name>A0A0C3IBI7_PISTI</name>
<reference evidence="1 2" key="1">
    <citation type="submission" date="2014-04" db="EMBL/GenBank/DDBJ databases">
        <authorList>
            <consortium name="DOE Joint Genome Institute"/>
            <person name="Kuo A."/>
            <person name="Kohler A."/>
            <person name="Costa M.D."/>
            <person name="Nagy L.G."/>
            <person name="Floudas D."/>
            <person name="Copeland A."/>
            <person name="Barry K.W."/>
            <person name="Cichocki N."/>
            <person name="Veneault-Fourrey C."/>
            <person name="LaButti K."/>
            <person name="Lindquist E.A."/>
            <person name="Lipzen A."/>
            <person name="Lundell T."/>
            <person name="Morin E."/>
            <person name="Murat C."/>
            <person name="Sun H."/>
            <person name="Tunlid A."/>
            <person name="Henrissat B."/>
            <person name="Grigoriev I.V."/>
            <person name="Hibbett D.S."/>
            <person name="Martin F."/>
            <person name="Nordberg H.P."/>
            <person name="Cantor M.N."/>
            <person name="Hua S.X."/>
        </authorList>
    </citation>
    <scope>NUCLEOTIDE SEQUENCE [LARGE SCALE GENOMIC DNA]</scope>
    <source>
        <strain evidence="1 2">Marx 270</strain>
    </source>
</reference>